<dbReference type="EMBL" id="PVWK01000022">
    <property type="protein sequence ID" value="PSB33068.1"/>
    <property type="molecule type" value="Genomic_DNA"/>
</dbReference>
<evidence type="ECO:0000256" key="1">
    <source>
        <dbReference type="SAM" id="MobiDB-lite"/>
    </source>
</evidence>
<feature type="compositionally biased region" description="Basic and acidic residues" evidence="1">
    <location>
        <begin position="22"/>
        <end position="41"/>
    </location>
</feature>
<dbReference type="RefSeq" id="WP_106255177.1">
    <property type="nucleotide sequence ID" value="NZ_CAWNSW010000081.1"/>
</dbReference>
<dbReference type="AlphaFoldDB" id="A0A2T1EK75"/>
<dbReference type="OrthoDB" id="504361at2"/>
<accession>A0A2T1EK75</accession>
<organism evidence="2 3">
    <name type="scientific">Stenomitos frigidus ULC18</name>
    <dbReference type="NCBI Taxonomy" id="2107698"/>
    <lineage>
        <taxon>Bacteria</taxon>
        <taxon>Bacillati</taxon>
        <taxon>Cyanobacteriota</taxon>
        <taxon>Cyanophyceae</taxon>
        <taxon>Leptolyngbyales</taxon>
        <taxon>Leptolyngbyaceae</taxon>
        <taxon>Stenomitos</taxon>
    </lineage>
</organism>
<dbReference type="Proteomes" id="UP000239576">
    <property type="component" value="Unassembled WGS sequence"/>
</dbReference>
<keyword evidence="3" id="KW-1185">Reference proteome</keyword>
<sequence>MQTHASDPVLPTIIVPFTDEQPEAKEKKPSDLRDWQIEEFSRQAGKAKNSHSTQALEAWDS</sequence>
<protein>
    <submittedName>
        <fullName evidence="2">Uncharacterized protein</fullName>
    </submittedName>
</protein>
<proteinExistence type="predicted"/>
<evidence type="ECO:0000313" key="3">
    <source>
        <dbReference type="Proteomes" id="UP000239576"/>
    </source>
</evidence>
<feature type="region of interest" description="Disordered" evidence="1">
    <location>
        <begin position="1"/>
        <end position="61"/>
    </location>
</feature>
<name>A0A2T1EK75_9CYAN</name>
<comment type="caution">
    <text evidence="2">The sequence shown here is derived from an EMBL/GenBank/DDBJ whole genome shotgun (WGS) entry which is preliminary data.</text>
</comment>
<gene>
    <name evidence="2" type="ORF">C7B82_04790</name>
</gene>
<evidence type="ECO:0000313" key="2">
    <source>
        <dbReference type="EMBL" id="PSB33068.1"/>
    </source>
</evidence>
<reference evidence="3" key="1">
    <citation type="submission" date="2018-02" db="EMBL/GenBank/DDBJ databases">
        <authorList>
            <person name="Moore K."/>
            <person name="Momper L."/>
        </authorList>
    </citation>
    <scope>NUCLEOTIDE SEQUENCE [LARGE SCALE GENOMIC DNA]</scope>
    <source>
        <strain evidence="3">ULC18</strain>
    </source>
</reference>
<reference evidence="2 3" key="2">
    <citation type="submission" date="2018-03" db="EMBL/GenBank/DDBJ databases">
        <title>The ancient ancestry and fast evolution of plastids.</title>
        <authorList>
            <person name="Moore K.R."/>
            <person name="Magnabosco C."/>
            <person name="Momper L."/>
            <person name="Gold D.A."/>
            <person name="Bosak T."/>
            <person name="Fournier G.P."/>
        </authorList>
    </citation>
    <scope>NUCLEOTIDE SEQUENCE [LARGE SCALE GENOMIC DNA]</scope>
    <source>
        <strain evidence="2 3">ULC18</strain>
    </source>
</reference>